<dbReference type="OrthoDB" id="9783391at2"/>
<comment type="caution">
    <text evidence="2">The sequence shown here is derived from an EMBL/GenBank/DDBJ whole genome shotgun (WGS) entry which is preliminary data.</text>
</comment>
<dbReference type="InterPro" id="IPR036255">
    <property type="entry name" value="YgfB-like_sf"/>
</dbReference>
<gene>
    <name evidence="2" type="ORF">A1507_05520</name>
</gene>
<reference evidence="2 3" key="1">
    <citation type="submission" date="2016-03" db="EMBL/GenBank/DDBJ databases">
        <authorList>
            <person name="Ploux O."/>
        </authorList>
    </citation>
    <scope>NUCLEOTIDE SEQUENCE [LARGE SCALE GENOMIC DNA]</scope>
    <source>
        <strain evidence="2 3">R-45378</strain>
    </source>
</reference>
<dbReference type="AlphaFoldDB" id="A0A177NRU0"/>
<dbReference type="GO" id="GO:0005829">
    <property type="term" value="C:cytosol"/>
    <property type="evidence" value="ECO:0007669"/>
    <property type="project" value="TreeGrafter"/>
</dbReference>
<sequence length="175" mass="19748">MTYRAISEILEQHDADFAAAEAHGVATGMLCVEIKADVENWLRELFADGQQLADDDKNLLCGIFEQTRTLLENQNDEFAFDLLLPDEDEALAEQVEALRCWCQGFLFGVGYAQTDADWPGDTAEVMRDMIELTKIDSELGEGDDENALIEIREYVRAAVFTVRDQFAEQNPLQPH</sequence>
<dbReference type="SUPFAM" id="SSF101327">
    <property type="entry name" value="YgfB-like"/>
    <property type="match status" value="1"/>
</dbReference>
<accession>A0A177NRU0</accession>
<dbReference type="InterPro" id="IPR011978">
    <property type="entry name" value="YgfB-like"/>
</dbReference>
<organism evidence="2 3">
    <name type="scientific">Methylomonas koyamae</name>
    <dbReference type="NCBI Taxonomy" id="702114"/>
    <lineage>
        <taxon>Bacteria</taxon>
        <taxon>Pseudomonadati</taxon>
        <taxon>Pseudomonadota</taxon>
        <taxon>Gammaproteobacteria</taxon>
        <taxon>Methylococcales</taxon>
        <taxon>Methylococcaceae</taxon>
        <taxon>Methylomonas</taxon>
    </lineage>
</organism>
<dbReference type="PANTHER" id="PTHR37528:SF1">
    <property type="entry name" value="UPF0149 PROTEIN YGFB"/>
    <property type="match status" value="1"/>
</dbReference>
<dbReference type="EMBL" id="LUUJ01000034">
    <property type="protein sequence ID" value="OAI20264.1"/>
    <property type="molecule type" value="Genomic_DNA"/>
</dbReference>
<dbReference type="Pfam" id="PF03695">
    <property type="entry name" value="UPF0149"/>
    <property type="match status" value="1"/>
</dbReference>
<evidence type="ECO:0000313" key="2">
    <source>
        <dbReference type="EMBL" id="OAI20264.1"/>
    </source>
</evidence>
<protein>
    <recommendedName>
        <fullName evidence="4">YecA family protein</fullName>
    </recommendedName>
</protein>
<dbReference type="PANTHER" id="PTHR37528">
    <property type="entry name" value="UPF0149 PROTEIN YGFB"/>
    <property type="match status" value="1"/>
</dbReference>
<dbReference type="Proteomes" id="UP000077857">
    <property type="component" value="Unassembled WGS sequence"/>
</dbReference>
<dbReference type="Gene3D" id="1.20.120.740">
    <property type="entry name" value="YgfB uncharacterised protein family UPF0149, PF03695"/>
    <property type="match status" value="1"/>
</dbReference>
<comment type="similarity">
    <text evidence="1">Belongs to the UPF0149 family.</text>
</comment>
<evidence type="ECO:0000313" key="3">
    <source>
        <dbReference type="Proteomes" id="UP000077857"/>
    </source>
</evidence>
<evidence type="ECO:0000256" key="1">
    <source>
        <dbReference type="ARBA" id="ARBA00038308"/>
    </source>
</evidence>
<proteinExistence type="inferred from homology"/>
<name>A0A177NRU0_9GAMM</name>
<evidence type="ECO:0008006" key="4">
    <source>
        <dbReference type="Google" id="ProtNLM"/>
    </source>
</evidence>